<dbReference type="AlphaFoldDB" id="A0A8H3F5X5"/>
<proteinExistence type="inferred from homology"/>
<comment type="function">
    <text evidence="12">Component of the PAM complex, a complex required for the translocation of transit peptide-containing proteins from the inner membrane into the mitochondrial matrix in an ATP-dependent manner.</text>
</comment>
<evidence type="ECO:0000256" key="7">
    <source>
        <dbReference type="ARBA" id="ARBA00022946"/>
    </source>
</evidence>
<evidence type="ECO:0000256" key="3">
    <source>
        <dbReference type="ARBA" id="ARBA00022448"/>
    </source>
</evidence>
<name>A0A8H3F5X5_9LECA</name>
<dbReference type="EMBL" id="CAJPDQ010000014">
    <property type="protein sequence ID" value="CAF9919152.1"/>
    <property type="molecule type" value="Genomic_DNA"/>
</dbReference>
<evidence type="ECO:0000256" key="8">
    <source>
        <dbReference type="ARBA" id="ARBA00022989"/>
    </source>
</evidence>
<organism evidence="13 14">
    <name type="scientific">Gomphillus americanus</name>
    <dbReference type="NCBI Taxonomy" id="1940652"/>
    <lineage>
        <taxon>Eukaryota</taxon>
        <taxon>Fungi</taxon>
        <taxon>Dikarya</taxon>
        <taxon>Ascomycota</taxon>
        <taxon>Pezizomycotina</taxon>
        <taxon>Lecanoromycetes</taxon>
        <taxon>OSLEUM clade</taxon>
        <taxon>Ostropomycetidae</taxon>
        <taxon>Ostropales</taxon>
        <taxon>Graphidaceae</taxon>
        <taxon>Gomphilloideae</taxon>
        <taxon>Gomphillus</taxon>
    </lineage>
</organism>
<comment type="caution">
    <text evidence="13">The sequence shown here is derived from an EMBL/GenBank/DDBJ whole genome shotgun (WGS) entry which is preliminary data.</text>
</comment>
<evidence type="ECO:0000256" key="12">
    <source>
        <dbReference type="RuleBase" id="RU367146"/>
    </source>
</evidence>
<comment type="subcellular location">
    <subcellularLocation>
        <location evidence="1 12">Mitochondrion inner membrane</location>
        <topology evidence="1 12">Multi-pass membrane protein</topology>
    </subcellularLocation>
</comment>
<comment type="similarity">
    <text evidence="2 12">Belongs to the PAM17 family.</text>
</comment>
<keyword evidence="10 12" id="KW-0496">Mitochondrion</keyword>
<gene>
    <name evidence="13" type="ORF">GOMPHAMPRED_001692</name>
</gene>
<keyword evidence="11 12" id="KW-0472">Membrane</keyword>
<feature type="transmembrane region" description="Helical" evidence="12">
    <location>
        <begin position="33"/>
        <end position="59"/>
    </location>
</feature>
<dbReference type="PANTHER" id="PTHR28021:SF1">
    <property type="entry name" value="PRESEQUENCE TRANSLOCATED-ASSOCIATED MOTOR SUBUNIT PAM17, MITOCHONDRIAL"/>
    <property type="match status" value="1"/>
</dbReference>
<keyword evidence="6 12" id="KW-0653">Protein transport</keyword>
<keyword evidence="7" id="KW-0809">Transit peptide</keyword>
<dbReference type="OrthoDB" id="5970083at2759"/>
<reference evidence="13" key="1">
    <citation type="submission" date="2021-03" db="EMBL/GenBank/DDBJ databases">
        <authorList>
            <person name="Tagirdzhanova G."/>
        </authorList>
    </citation>
    <scope>NUCLEOTIDE SEQUENCE</scope>
</reference>
<evidence type="ECO:0000256" key="9">
    <source>
        <dbReference type="ARBA" id="ARBA00023010"/>
    </source>
</evidence>
<evidence type="ECO:0000256" key="2">
    <source>
        <dbReference type="ARBA" id="ARBA00006837"/>
    </source>
</evidence>
<evidence type="ECO:0000256" key="6">
    <source>
        <dbReference type="ARBA" id="ARBA00022927"/>
    </source>
</evidence>
<protein>
    <recommendedName>
        <fullName evidence="12">Presequence translocated-associated motor subunit PAM17</fullName>
    </recommendedName>
</protein>
<evidence type="ECO:0000256" key="1">
    <source>
        <dbReference type="ARBA" id="ARBA00004448"/>
    </source>
</evidence>
<sequence length="130" mass="14635">MITGLATFAGGASFLMTQDLEKLSGVLFGLDPVMALGLASLVFGTIGWLTGPFAGEAVFRIVHRRSIRQMEVKEKDFYQRIKKNRCDPSAQSVSNPVPDYYGEKISSVQGYRQWLKDQRAFRKKREMPSL</sequence>
<accession>A0A8H3F5X5</accession>
<evidence type="ECO:0000256" key="5">
    <source>
        <dbReference type="ARBA" id="ARBA00022792"/>
    </source>
</evidence>
<dbReference type="InterPro" id="IPR013875">
    <property type="entry name" value="Pam17"/>
</dbReference>
<evidence type="ECO:0000256" key="4">
    <source>
        <dbReference type="ARBA" id="ARBA00022692"/>
    </source>
</evidence>
<keyword evidence="5 12" id="KW-0999">Mitochondrion inner membrane</keyword>
<dbReference type="Proteomes" id="UP000664169">
    <property type="component" value="Unassembled WGS sequence"/>
</dbReference>
<dbReference type="Pfam" id="PF08566">
    <property type="entry name" value="Pam17"/>
    <property type="match status" value="1"/>
</dbReference>
<keyword evidence="8 12" id="KW-1133">Transmembrane helix</keyword>
<keyword evidence="3 12" id="KW-0813">Transport</keyword>
<comment type="subunit">
    <text evidence="12">Component of the PAM complex.</text>
</comment>
<evidence type="ECO:0000313" key="13">
    <source>
        <dbReference type="EMBL" id="CAF9919152.1"/>
    </source>
</evidence>
<keyword evidence="9 12" id="KW-0811">Translocation</keyword>
<evidence type="ECO:0000313" key="14">
    <source>
        <dbReference type="Proteomes" id="UP000664169"/>
    </source>
</evidence>
<dbReference type="GO" id="GO:0001405">
    <property type="term" value="C:PAM complex, Tim23 associated import motor"/>
    <property type="evidence" value="ECO:0007669"/>
    <property type="project" value="UniProtKB-UniRule"/>
</dbReference>
<keyword evidence="4 12" id="KW-0812">Transmembrane</keyword>
<comment type="caution">
    <text evidence="12">Lacks conserved residue(s) required for the propagation of feature annotation.</text>
</comment>
<evidence type="ECO:0000256" key="11">
    <source>
        <dbReference type="ARBA" id="ARBA00023136"/>
    </source>
</evidence>
<evidence type="ECO:0000256" key="10">
    <source>
        <dbReference type="ARBA" id="ARBA00023128"/>
    </source>
</evidence>
<keyword evidence="14" id="KW-1185">Reference proteome</keyword>
<dbReference type="PANTHER" id="PTHR28021">
    <property type="entry name" value="PRESEQUENCE TRANSLOCATED-ASSOCIATED MOTOR SUBUNIT PAM17, MITOCHONDRIAL"/>
    <property type="match status" value="1"/>
</dbReference>
<dbReference type="GO" id="GO:0030150">
    <property type="term" value="P:protein import into mitochondrial matrix"/>
    <property type="evidence" value="ECO:0007669"/>
    <property type="project" value="UniProtKB-UniRule"/>
</dbReference>